<keyword evidence="2" id="KW-1185">Reference proteome</keyword>
<gene>
    <name evidence="1" type="ORF">J2751_002470</name>
</gene>
<comment type="caution">
    <text evidence="1">The sequence shown here is derived from an EMBL/GenBank/DDBJ whole genome shotgun (WGS) entry which is preliminary data.</text>
</comment>
<dbReference type="AlphaFoldDB" id="A0A8T4GFZ7"/>
<protein>
    <submittedName>
        <fullName evidence="1">Uncharacterized protein</fullName>
    </submittedName>
</protein>
<dbReference type="EMBL" id="JAGGKQ010000021">
    <property type="protein sequence ID" value="MBP1923428.1"/>
    <property type="molecule type" value="Genomic_DNA"/>
</dbReference>
<reference evidence="1" key="1">
    <citation type="submission" date="2021-03" db="EMBL/GenBank/DDBJ databases">
        <title>Genomic Encyclopedia of Type Strains, Phase IV (KMG-IV): sequencing the most valuable type-strain genomes for metagenomic binning, comparative biology and taxonomic classification.</title>
        <authorList>
            <person name="Goeker M."/>
        </authorList>
    </citation>
    <scope>NUCLEOTIDE SEQUENCE</scope>
    <source>
        <strain evidence="1">DSM 23564</strain>
    </source>
</reference>
<dbReference type="Proteomes" id="UP000823588">
    <property type="component" value="Unassembled WGS sequence"/>
</dbReference>
<evidence type="ECO:0000313" key="1">
    <source>
        <dbReference type="EMBL" id="MBP1923428.1"/>
    </source>
</evidence>
<evidence type="ECO:0000313" key="2">
    <source>
        <dbReference type="Proteomes" id="UP000823588"/>
    </source>
</evidence>
<organism evidence="1 2">
    <name type="scientific">Halorubrum alkaliphilum</name>
    <dbReference type="NCBI Taxonomy" id="261290"/>
    <lineage>
        <taxon>Archaea</taxon>
        <taxon>Methanobacteriati</taxon>
        <taxon>Methanobacteriota</taxon>
        <taxon>Stenosarchaea group</taxon>
        <taxon>Halobacteria</taxon>
        <taxon>Halobacteriales</taxon>
        <taxon>Haloferacaceae</taxon>
        <taxon>Halorubrum</taxon>
    </lineage>
</organism>
<proteinExistence type="predicted"/>
<sequence>MSLMTPFAGKSRTAGWHERVVMANFSHHYSLPGFPMYSDFIVPFSR</sequence>
<accession>A0A8T4GFZ7</accession>
<name>A0A8T4GFZ7_9EURY</name>